<dbReference type="SUPFAM" id="SSF53448">
    <property type="entry name" value="Nucleotide-diphospho-sugar transferases"/>
    <property type="match status" value="1"/>
</dbReference>
<dbReference type="Pfam" id="PF00535">
    <property type="entry name" value="Glycos_transf_2"/>
    <property type="match status" value="1"/>
</dbReference>
<keyword evidence="3 5" id="KW-0808">Transferase</keyword>
<proteinExistence type="inferred from homology"/>
<name>A0A518EP12_9BACT</name>
<evidence type="ECO:0000256" key="3">
    <source>
        <dbReference type="ARBA" id="ARBA00022679"/>
    </source>
</evidence>
<keyword evidence="6" id="KW-1185">Reference proteome</keyword>
<dbReference type="RefSeq" id="WP_145195468.1">
    <property type="nucleotide sequence ID" value="NZ_CP036434.1"/>
</dbReference>
<dbReference type="InterPro" id="IPR001173">
    <property type="entry name" value="Glyco_trans_2-like"/>
</dbReference>
<keyword evidence="2 5" id="KW-0328">Glycosyltransferase</keyword>
<comment type="similarity">
    <text evidence="1">Belongs to the glycosyltransferase 2 family.</text>
</comment>
<dbReference type="Pfam" id="PF13692">
    <property type="entry name" value="Glyco_trans_1_4"/>
    <property type="match status" value="1"/>
</dbReference>
<reference evidence="5 6" key="1">
    <citation type="submission" date="2019-02" db="EMBL/GenBank/DDBJ databases">
        <title>Deep-cultivation of Planctomycetes and their phenomic and genomic characterization uncovers novel biology.</title>
        <authorList>
            <person name="Wiegand S."/>
            <person name="Jogler M."/>
            <person name="Boedeker C."/>
            <person name="Pinto D."/>
            <person name="Vollmers J."/>
            <person name="Rivas-Marin E."/>
            <person name="Kohn T."/>
            <person name="Peeters S.H."/>
            <person name="Heuer A."/>
            <person name="Rast P."/>
            <person name="Oberbeckmann S."/>
            <person name="Bunk B."/>
            <person name="Jeske O."/>
            <person name="Meyerdierks A."/>
            <person name="Storesund J.E."/>
            <person name="Kallscheuer N."/>
            <person name="Luecker S."/>
            <person name="Lage O.M."/>
            <person name="Pohl T."/>
            <person name="Merkel B.J."/>
            <person name="Hornburger P."/>
            <person name="Mueller R.-W."/>
            <person name="Bruemmer F."/>
            <person name="Labrenz M."/>
            <person name="Spormann A.M."/>
            <person name="Op den Camp H."/>
            <person name="Overmann J."/>
            <person name="Amann R."/>
            <person name="Jetten M.S.M."/>
            <person name="Mascher T."/>
            <person name="Medema M.H."/>
            <person name="Devos D.P."/>
            <person name="Kaster A.-K."/>
            <person name="Ovreas L."/>
            <person name="Rohde M."/>
            <person name="Galperin M.Y."/>
            <person name="Jogler C."/>
        </authorList>
    </citation>
    <scope>NUCLEOTIDE SEQUENCE [LARGE SCALE GENOMIC DNA]</scope>
    <source>
        <strain evidence="5 6">Poly30</strain>
    </source>
</reference>
<dbReference type="InterPro" id="IPR050834">
    <property type="entry name" value="Glycosyltransf_2"/>
</dbReference>
<dbReference type="GO" id="GO:0016757">
    <property type="term" value="F:glycosyltransferase activity"/>
    <property type="evidence" value="ECO:0007669"/>
    <property type="project" value="UniProtKB-KW"/>
</dbReference>
<evidence type="ECO:0000256" key="2">
    <source>
        <dbReference type="ARBA" id="ARBA00022676"/>
    </source>
</evidence>
<dbReference type="OrthoDB" id="9781367at2"/>
<dbReference type="EMBL" id="CP036434">
    <property type="protein sequence ID" value="QDV05831.1"/>
    <property type="molecule type" value="Genomic_DNA"/>
</dbReference>
<evidence type="ECO:0000313" key="6">
    <source>
        <dbReference type="Proteomes" id="UP000320390"/>
    </source>
</evidence>
<dbReference type="CDD" id="cd00761">
    <property type="entry name" value="Glyco_tranf_GTA_type"/>
    <property type="match status" value="1"/>
</dbReference>
<organism evidence="5 6">
    <name type="scientific">Saltatorellus ferox</name>
    <dbReference type="NCBI Taxonomy" id="2528018"/>
    <lineage>
        <taxon>Bacteria</taxon>
        <taxon>Pseudomonadati</taxon>
        <taxon>Planctomycetota</taxon>
        <taxon>Planctomycetia</taxon>
        <taxon>Planctomycetia incertae sedis</taxon>
        <taxon>Saltatorellus</taxon>
    </lineage>
</organism>
<evidence type="ECO:0000313" key="5">
    <source>
        <dbReference type="EMBL" id="QDV05831.1"/>
    </source>
</evidence>
<dbReference type="PANTHER" id="PTHR43685">
    <property type="entry name" value="GLYCOSYLTRANSFERASE"/>
    <property type="match status" value="1"/>
</dbReference>
<dbReference type="Proteomes" id="UP000320390">
    <property type="component" value="Chromosome"/>
</dbReference>
<gene>
    <name evidence="5" type="primary">pimB_2</name>
    <name evidence="5" type="ORF">Poly30_13340</name>
</gene>
<accession>A0A518EP12</accession>
<dbReference type="SUPFAM" id="SSF53756">
    <property type="entry name" value="UDP-Glycosyltransferase/glycogen phosphorylase"/>
    <property type="match status" value="1"/>
</dbReference>
<protein>
    <submittedName>
        <fullName evidence="5">GDP-mannose-dependent alpha-(1-6)-phosphatidylinositol monomannoside mannosyltransferase</fullName>
    </submittedName>
</protein>
<evidence type="ECO:0000259" key="4">
    <source>
        <dbReference type="Pfam" id="PF00535"/>
    </source>
</evidence>
<dbReference type="AlphaFoldDB" id="A0A518EP12"/>
<dbReference type="Gene3D" id="3.90.550.10">
    <property type="entry name" value="Spore Coat Polysaccharide Biosynthesis Protein SpsA, Chain A"/>
    <property type="match status" value="1"/>
</dbReference>
<evidence type="ECO:0000256" key="1">
    <source>
        <dbReference type="ARBA" id="ARBA00006739"/>
    </source>
</evidence>
<dbReference type="InterPro" id="IPR029044">
    <property type="entry name" value="Nucleotide-diphossugar_trans"/>
</dbReference>
<dbReference type="Gene3D" id="3.40.50.2000">
    <property type="entry name" value="Glycogen Phosphorylase B"/>
    <property type="match status" value="2"/>
</dbReference>
<feature type="domain" description="Glycosyltransferase 2-like" evidence="4">
    <location>
        <begin position="388"/>
        <end position="497"/>
    </location>
</feature>
<dbReference type="PANTHER" id="PTHR43685:SF5">
    <property type="entry name" value="GLYCOSYLTRANSFERASE EPSE-RELATED"/>
    <property type="match status" value="1"/>
</dbReference>
<sequence>MRFSVVGPSAPLRGGIAQHTDRIVEALGAEHEVDLYPLIRQYPRWLFPGRSQLDPGARARTETRIALDPYQPGTWKRVACDIAGRRPDLVLVQWWHPWFAPMTRGLLSALRRELGEAARITVISHNALPHGAVPFQRTLARHGLGRARRFVVHAEAERVRLQGLVGRGATIHRMPLINLAPEGAAPDRRVARQALGWTDERIVLFFGLVREYKGVRDLIEALPLMAEARIRVVIAGEFYEPIARYEQLAERLGVTDRVVFRDEFVPEEEVAALFAAADVVALPYRSATQSSVLPLAIHYRKRFVVTDVGGLVEASQGLAEAVPARSPGQLAAALDRALAAGPELDESELDRWEVAEQAFTLDGIRRAFEGVARAAAGSPSGAPADGATVVVSAHGECPDLEDTVRALVEQVGVPQPEVLVVYDGDEAPLRARLAQFAARGVRVVPEPAFGLNVKRNRGLQEASHDRVLFTDDDCVPDPEWVQGMCAALNSHSVVTGRVLPLGVGVAASVREGSEARTFRGPLAVLLPWRAGCGNNLGVRKAHARAIGGFDARIGVGTWSGAACDTEFLFRSLRARGGEVYYAPDAVVRHRQEPLGPAVLRKRRNYYRGMSFMARTIHPHSAAAWSTALLRVCGTAAARAWSGVRLDRSGWQIHGAEFHGAVEGFFPPKPPGPEGASS</sequence>